<dbReference type="Proteomes" id="UP001439008">
    <property type="component" value="Unassembled WGS sequence"/>
</dbReference>
<evidence type="ECO:0000256" key="3">
    <source>
        <dbReference type="ARBA" id="ARBA00022833"/>
    </source>
</evidence>
<evidence type="ECO:0000313" key="7">
    <source>
        <dbReference type="Proteomes" id="UP001439008"/>
    </source>
</evidence>
<organism evidence="6 7">
    <name type="scientific">Bonamia ostreae</name>
    <dbReference type="NCBI Taxonomy" id="126728"/>
    <lineage>
        <taxon>Eukaryota</taxon>
        <taxon>Sar</taxon>
        <taxon>Rhizaria</taxon>
        <taxon>Endomyxa</taxon>
        <taxon>Ascetosporea</taxon>
        <taxon>Haplosporida</taxon>
        <taxon>Bonamia</taxon>
    </lineage>
</organism>
<feature type="domain" description="Yippee" evidence="5">
    <location>
        <begin position="13"/>
        <end position="110"/>
    </location>
</feature>
<reference evidence="6 7" key="1">
    <citation type="journal article" date="2024" name="BMC Biol.">
        <title>Comparative genomics of Ascetosporea gives new insight into the evolutionary basis for animal parasitism in Rhizaria.</title>
        <authorList>
            <person name="Hiltunen Thoren M."/>
            <person name="Onut-Brannstrom I."/>
            <person name="Alfjorden A."/>
            <person name="Peckova H."/>
            <person name="Swords F."/>
            <person name="Hooper C."/>
            <person name="Holzer A.S."/>
            <person name="Bass D."/>
            <person name="Burki F."/>
        </authorList>
    </citation>
    <scope>NUCLEOTIDE SEQUENCE [LARGE SCALE GENOMIC DNA]</scope>
    <source>
        <strain evidence="6">20-A016</strain>
    </source>
</reference>
<dbReference type="InterPro" id="IPR039058">
    <property type="entry name" value="Yippee_fam"/>
</dbReference>
<keyword evidence="3" id="KW-0862">Zinc</keyword>
<evidence type="ECO:0000256" key="2">
    <source>
        <dbReference type="ARBA" id="ARBA00022723"/>
    </source>
</evidence>
<dbReference type="InterPro" id="IPR004910">
    <property type="entry name" value="Yippee/Mis18/Cereblon"/>
</dbReference>
<evidence type="ECO:0000256" key="1">
    <source>
        <dbReference type="ARBA" id="ARBA00005613"/>
    </source>
</evidence>
<dbReference type="PANTHER" id="PTHR13848">
    <property type="entry name" value="PROTEIN YIPPEE-LIKE CG15309-RELATED"/>
    <property type="match status" value="1"/>
</dbReference>
<evidence type="ECO:0000259" key="5">
    <source>
        <dbReference type="PROSITE" id="PS51792"/>
    </source>
</evidence>
<name>A0ABV2AEK3_9EUKA</name>
<accession>A0ABV2AEK3</accession>
<comment type="caution">
    <text evidence="6">The sequence shown here is derived from an EMBL/GenBank/DDBJ whole genome shotgun (WGS) entry which is preliminary data.</text>
</comment>
<dbReference type="PROSITE" id="PS51792">
    <property type="entry name" value="YIPPEE"/>
    <property type="match status" value="1"/>
</dbReference>
<proteinExistence type="inferred from homology"/>
<dbReference type="EMBL" id="JBDODL010000019">
    <property type="protein sequence ID" value="MES1918141.1"/>
    <property type="molecule type" value="Genomic_DNA"/>
</dbReference>
<keyword evidence="2" id="KW-0479">Metal-binding</keyword>
<evidence type="ECO:0000313" key="6">
    <source>
        <dbReference type="EMBL" id="MES1918141.1"/>
    </source>
</evidence>
<evidence type="ECO:0000256" key="4">
    <source>
        <dbReference type="RuleBase" id="RU110713"/>
    </source>
</evidence>
<protein>
    <recommendedName>
        <fullName evidence="4">Protein yippee-like</fullName>
    </recommendedName>
</protein>
<keyword evidence="7" id="KW-1185">Reference proteome</keyword>
<gene>
    <name evidence="6" type="ORF">MHBO_000155</name>
</gene>
<sequence length="114" mass="13347">MGILKINYLFDDKVYICAKCGIHITSKKYLFSTKFKGRFGPAFLFNRVFNVDLGPEEKRTFLSGDHIVKDVFCLNCGLIVGWFYTKAFENSQFYKLGKCCIERNLVVKKRKNYF</sequence>
<comment type="similarity">
    <text evidence="1 4">Belongs to the yippee family.</text>
</comment>
<dbReference type="Pfam" id="PF03226">
    <property type="entry name" value="Yippee-Mis18"/>
    <property type="match status" value="1"/>
</dbReference>
<dbReference type="InterPro" id="IPR034751">
    <property type="entry name" value="Yippee"/>
</dbReference>